<evidence type="ECO:0000256" key="4">
    <source>
        <dbReference type="ARBA" id="ARBA00022692"/>
    </source>
</evidence>
<evidence type="ECO:0000256" key="5">
    <source>
        <dbReference type="ARBA" id="ARBA00022946"/>
    </source>
</evidence>
<comment type="function">
    <text evidence="9">Essential component of the TIM23 complex, a complex that mediates the translocation of transit peptide-containing proteins across the mitochondrial inner membrane.</text>
</comment>
<proteinExistence type="inferred from homology"/>
<dbReference type="GO" id="GO:0030150">
    <property type="term" value="P:protein import into mitochondrial matrix"/>
    <property type="evidence" value="ECO:0007669"/>
    <property type="project" value="UniProtKB-UniRule"/>
</dbReference>
<organism evidence="11 12">
    <name type="scientific">Scleroderma citrinum Foug A</name>
    <dbReference type="NCBI Taxonomy" id="1036808"/>
    <lineage>
        <taxon>Eukaryota</taxon>
        <taxon>Fungi</taxon>
        <taxon>Dikarya</taxon>
        <taxon>Basidiomycota</taxon>
        <taxon>Agaricomycotina</taxon>
        <taxon>Agaricomycetes</taxon>
        <taxon>Agaricomycetidae</taxon>
        <taxon>Boletales</taxon>
        <taxon>Sclerodermatineae</taxon>
        <taxon>Sclerodermataceae</taxon>
        <taxon>Scleroderma</taxon>
    </lineage>
</organism>
<protein>
    <recommendedName>
        <fullName evidence="3 9">Mitochondrial import inner membrane translocase subunit Tim21</fullName>
    </recommendedName>
</protein>
<evidence type="ECO:0000256" key="1">
    <source>
        <dbReference type="ARBA" id="ARBA00004304"/>
    </source>
</evidence>
<dbReference type="HOGENOM" id="CLU_048924_0_0_1"/>
<dbReference type="Gene3D" id="3.10.450.320">
    <property type="entry name" value="Mitochondrial import inner membrane translocase subunit Tim21"/>
    <property type="match status" value="1"/>
</dbReference>
<dbReference type="InParanoid" id="A0A0C3AQ03"/>
<keyword evidence="7 9" id="KW-0496">Mitochondrion</keyword>
<dbReference type="GO" id="GO:0005744">
    <property type="term" value="C:TIM23 mitochondrial import inner membrane translocase complex"/>
    <property type="evidence" value="ECO:0007669"/>
    <property type="project" value="UniProtKB-UniRule"/>
</dbReference>
<dbReference type="Proteomes" id="UP000053989">
    <property type="component" value="Unassembled WGS sequence"/>
</dbReference>
<keyword evidence="6" id="KW-1133">Transmembrane helix</keyword>
<evidence type="ECO:0000256" key="8">
    <source>
        <dbReference type="ARBA" id="ARBA00023136"/>
    </source>
</evidence>
<keyword evidence="4" id="KW-0812">Transmembrane</keyword>
<keyword evidence="9" id="KW-0811">Translocation</keyword>
<dbReference type="Pfam" id="PF08294">
    <property type="entry name" value="TIM21"/>
    <property type="match status" value="1"/>
</dbReference>
<keyword evidence="9" id="KW-0813">Transport</keyword>
<keyword evidence="9" id="KW-0653">Protein transport</keyword>
<evidence type="ECO:0000256" key="3">
    <source>
        <dbReference type="ARBA" id="ARBA00020726"/>
    </source>
</evidence>
<evidence type="ECO:0000256" key="9">
    <source>
        <dbReference type="RuleBase" id="RU367142"/>
    </source>
</evidence>
<evidence type="ECO:0000256" key="2">
    <source>
        <dbReference type="ARBA" id="ARBA00010867"/>
    </source>
</evidence>
<dbReference type="InterPro" id="IPR038552">
    <property type="entry name" value="Tim21_IMS_sf"/>
</dbReference>
<reference evidence="11 12" key="1">
    <citation type="submission" date="2014-04" db="EMBL/GenBank/DDBJ databases">
        <authorList>
            <consortium name="DOE Joint Genome Institute"/>
            <person name="Kuo A."/>
            <person name="Kohler A."/>
            <person name="Nagy L.G."/>
            <person name="Floudas D."/>
            <person name="Copeland A."/>
            <person name="Barry K.W."/>
            <person name="Cichocki N."/>
            <person name="Veneault-Fourrey C."/>
            <person name="LaButti K."/>
            <person name="Lindquist E.A."/>
            <person name="Lipzen A."/>
            <person name="Lundell T."/>
            <person name="Morin E."/>
            <person name="Murat C."/>
            <person name="Sun H."/>
            <person name="Tunlid A."/>
            <person name="Henrissat B."/>
            <person name="Grigoriev I.V."/>
            <person name="Hibbett D.S."/>
            <person name="Martin F."/>
            <person name="Nordberg H.P."/>
            <person name="Cantor M.N."/>
            <person name="Hua S.X."/>
        </authorList>
    </citation>
    <scope>NUCLEOTIDE SEQUENCE [LARGE SCALE GENOMIC DNA]</scope>
    <source>
        <strain evidence="11 12">Foug A</strain>
    </source>
</reference>
<keyword evidence="9" id="KW-0999">Mitochondrion inner membrane</keyword>
<name>A0A0C3AQ03_9AGAM</name>
<comment type="subcellular location">
    <subcellularLocation>
        <location evidence="9">Mitochondrion inner membrane</location>
        <topology evidence="9">Single-pass membrane protein</topology>
    </subcellularLocation>
    <subcellularLocation>
        <location evidence="1">Mitochondrion membrane</location>
        <topology evidence="1">Single-pass membrane protein</topology>
    </subcellularLocation>
</comment>
<evidence type="ECO:0000256" key="6">
    <source>
        <dbReference type="ARBA" id="ARBA00022989"/>
    </source>
</evidence>
<comment type="subunit">
    <text evidence="9">Component of the TIM23 complex.</text>
</comment>
<sequence length="366" mass="40986">MSLHLQTLGFRVLLPNFPDSVLVAFTWRNITAQRRSYRRYSTGRNIPPSSLLTSALNQKQHSANLQREESVGPFQLGISQANLQRGERTKRWSDLSTAGKVLRTTQRTTNLTVILLGAGLSTVLLYALTSELFSKNSPTVLYNDACERIKASPQVAKFLHGPLKFHNNPPSAVRPRHRHRHVTSQIVVDSSGREHMLLSFYVQGSSPRDSSSAEEHKSLWNLDDITSASYDGIMASILSITDSAKRTFRYLSGDAITLPEPPRPSTENGKQKDQDTGEDLSLWGLAGLFRGLRGGRPSREPSIETSVQWSEGEAHADLVKNDDGYFVFRYLLIDIPNSDARNPIRVHVVRATEVRENEPIMRFHAS</sequence>
<reference evidence="12" key="2">
    <citation type="submission" date="2015-01" db="EMBL/GenBank/DDBJ databases">
        <title>Evolutionary Origins and Diversification of the Mycorrhizal Mutualists.</title>
        <authorList>
            <consortium name="DOE Joint Genome Institute"/>
            <consortium name="Mycorrhizal Genomics Consortium"/>
            <person name="Kohler A."/>
            <person name="Kuo A."/>
            <person name="Nagy L.G."/>
            <person name="Floudas D."/>
            <person name="Copeland A."/>
            <person name="Barry K.W."/>
            <person name="Cichocki N."/>
            <person name="Veneault-Fourrey C."/>
            <person name="LaButti K."/>
            <person name="Lindquist E.A."/>
            <person name="Lipzen A."/>
            <person name="Lundell T."/>
            <person name="Morin E."/>
            <person name="Murat C."/>
            <person name="Riley R."/>
            <person name="Ohm R."/>
            <person name="Sun H."/>
            <person name="Tunlid A."/>
            <person name="Henrissat B."/>
            <person name="Grigoriev I.V."/>
            <person name="Hibbett D.S."/>
            <person name="Martin F."/>
        </authorList>
    </citation>
    <scope>NUCLEOTIDE SEQUENCE [LARGE SCALE GENOMIC DNA]</scope>
    <source>
        <strain evidence="12">Foug A</strain>
    </source>
</reference>
<dbReference type="OrthoDB" id="436405at2759"/>
<dbReference type="PANTHER" id="PTHR13032">
    <property type="entry name" value="MITOCHONDRIAL IMPORT INNER MEMBRANE TRANSLOCASE SUBUNIT TIM21"/>
    <property type="match status" value="1"/>
</dbReference>
<dbReference type="STRING" id="1036808.A0A0C3AQ03"/>
<keyword evidence="8" id="KW-0472">Membrane</keyword>
<dbReference type="AlphaFoldDB" id="A0A0C3AQ03"/>
<gene>
    <name evidence="11" type="ORF">SCLCIDRAFT_1210510</name>
</gene>
<evidence type="ECO:0000256" key="7">
    <source>
        <dbReference type="ARBA" id="ARBA00023128"/>
    </source>
</evidence>
<evidence type="ECO:0000256" key="10">
    <source>
        <dbReference type="SAM" id="MobiDB-lite"/>
    </source>
</evidence>
<dbReference type="PANTHER" id="PTHR13032:SF6">
    <property type="entry name" value="MITOCHONDRIAL IMPORT INNER MEMBRANE TRANSLOCASE SUBUNIT TIM21"/>
    <property type="match status" value="1"/>
</dbReference>
<keyword evidence="5" id="KW-0809">Transit peptide</keyword>
<keyword evidence="12" id="KW-1185">Reference proteome</keyword>
<dbReference type="EMBL" id="KN822014">
    <property type="protein sequence ID" value="KIM67042.1"/>
    <property type="molecule type" value="Genomic_DNA"/>
</dbReference>
<accession>A0A0C3AQ03</accession>
<dbReference type="InterPro" id="IPR013261">
    <property type="entry name" value="Tim21"/>
</dbReference>
<evidence type="ECO:0000313" key="11">
    <source>
        <dbReference type="EMBL" id="KIM67042.1"/>
    </source>
</evidence>
<comment type="similarity">
    <text evidence="2 9">Belongs to the TIM21 family.</text>
</comment>
<feature type="region of interest" description="Disordered" evidence="10">
    <location>
        <begin position="255"/>
        <end position="277"/>
    </location>
</feature>
<evidence type="ECO:0000313" key="12">
    <source>
        <dbReference type="Proteomes" id="UP000053989"/>
    </source>
</evidence>